<feature type="region of interest" description="Disordered" evidence="4">
    <location>
        <begin position="19"/>
        <end position="57"/>
    </location>
</feature>
<evidence type="ECO:0000313" key="7">
    <source>
        <dbReference type="Proteomes" id="UP000239480"/>
    </source>
</evidence>
<evidence type="ECO:0000256" key="3">
    <source>
        <dbReference type="ARBA" id="ARBA00023295"/>
    </source>
</evidence>
<dbReference type="InterPro" id="IPR017853">
    <property type="entry name" value="GH"/>
</dbReference>
<dbReference type="Pfam" id="PF01183">
    <property type="entry name" value="Glyco_hydro_25"/>
    <property type="match status" value="1"/>
</dbReference>
<dbReference type="InterPro" id="IPR002053">
    <property type="entry name" value="Glyco_hydro_25"/>
</dbReference>
<dbReference type="InterPro" id="IPR018077">
    <property type="entry name" value="Glyco_hydro_fam25_subgr"/>
</dbReference>
<dbReference type="Proteomes" id="UP000239480">
    <property type="component" value="Unassembled WGS sequence"/>
</dbReference>
<dbReference type="GO" id="GO:0016052">
    <property type="term" value="P:carbohydrate catabolic process"/>
    <property type="evidence" value="ECO:0007669"/>
    <property type="project" value="TreeGrafter"/>
</dbReference>
<dbReference type="PANTHER" id="PTHR34135">
    <property type="entry name" value="LYSOZYME"/>
    <property type="match status" value="1"/>
</dbReference>
<feature type="chain" id="PRO_5015401141" evidence="5">
    <location>
        <begin position="19"/>
        <end position="268"/>
    </location>
</feature>
<comment type="caution">
    <text evidence="6">The sequence shown here is derived from an EMBL/GenBank/DDBJ whole genome shotgun (WGS) entry which is preliminary data.</text>
</comment>
<comment type="similarity">
    <text evidence="1">Belongs to the glycosyl hydrolase 25 family.</text>
</comment>
<dbReference type="EMBL" id="PVTD01000004">
    <property type="protein sequence ID" value="PRY23818.1"/>
    <property type="molecule type" value="Genomic_DNA"/>
</dbReference>
<keyword evidence="2" id="KW-0378">Hydrolase</keyword>
<dbReference type="PROSITE" id="PS51904">
    <property type="entry name" value="GLYCOSYL_HYDROL_F25_2"/>
    <property type="match status" value="1"/>
</dbReference>
<dbReference type="GO" id="GO:0003796">
    <property type="term" value="F:lysozyme activity"/>
    <property type="evidence" value="ECO:0007669"/>
    <property type="project" value="InterPro"/>
</dbReference>
<dbReference type="RefSeq" id="WP_106205198.1">
    <property type="nucleotide sequence ID" value="NZ_PVTD01000004.1"/>
</dbReference>
<dbReference type="AlphaFoldDB" id="A0A2T0RRL9"/>
<evidence type="ECO:0000256" key="5">
    <source>
        <dbReference type="SAM" id="SignalP"/>
    </source>
</evidence>
<dbReference type="OrthoDB" id="9798192at2"/>
<dbReference type="PROSITE" id="PS51257">
    <property type="entry name" value="PROKAR_LIPOPROTEIN"/>
    <property type="match status" value="1"/>
</dbReference>
<evidence type="ECO:0000313" key="6">
    <source>
        <dbReference type="EMBL" id="PRY23818.1"/>
    </source>
</evidence>
<feature type="signal peptide" evidence="5">
    <location>
        <begin position="1"/>
        <end position="18"/>
    </location>
</feature>
<evidence type="ECO:0000256" key="1">
    <source>
        <dbReference type="ARBA" id="ARBA00010646"/>
    </source>
</evidence>
<feature type="compositionally biased region" description="Basic and acidic residues" evidence="4">
    <location>
        <begin position="48"/>
        <end position="57"/>
    </location>
</feature>
<keyword evidence="7" id="KW-1185">Reference proteome</keyword>
<dbReference type="SMART" id="SM00641">
    <property type="entry name" value="Glyco_25"/>
    <property type="match status" value="1"/>
</dbReference>
<keyword evidence="5" id="KW-0732">Signal</keyword>
<keyword evidence="3" id="KW-0326">Glycosidase</keyword>
<name>A0A2T0RRL9_9RHOB</name>
<proteinExistence type="inferred from homology"/>
<dbReference type="PANTHER" id="PTHR34135:SF2">
    <property type="entry name" value="LYSOZYME"/>
    <property type="match status" value="1"/>
</dbReference>
<gene>
    <name evidence="6" type="ORF">CLV78_104311</name>
</gene>
<evidence type="ECO:0000256" key="4">
    <source>
        <dbReference type="SAM" id="MobiDB-lite"/>
    </source>
</evidence>
<evidence type="ECO:0000256" key="2">
    <source>
        <dbReference type="ARBA" id="ARBA00022801"/>
    </source>
</evidence>
<sequence>MRRLGLAASILLALAACGGGSGGSSSTGGDPVRTGGAGRDPARLYPDFADRDPHDWDGRAPRSYPVHGLDVSRWQKGINWTAAHRAGISFAFIKATEGVEELDPMFRTHWEAAAAAGVPRAGYHFFYFCAPADEQARWFIANVPPASGSLPHVLDMEWNPHSPTCTKRPDGAVVRAEARTFLDILERHYGRRPIIYTSIDFWEDTGIGRLPRTQFWLRSVADHPRERYPGQRWAFWQYTGTGVVPGVPGGVDINVFAGSAAAWATFSK</sequence>
<dbReference type="GO" id="GO:0016998">
    <property type="term" value="P:cell wall macromolecule catabolic process"/>
    <property type="evidence" value="ECO:0007669"/>
    <property type="project" value="InterPro"/>
</dbReference>
<accession>A0A2T0RRL9</accession>
<dbReference type="Gene3D" id="3.20.20.80">
    <property type="entry name" value="Glycosidases"/>
    <property type="match status" value="1"/>
</dbReference>
<dbReference type="GO" id="GO:0009253">
    <property type="term" value="P:peptidoglycan catabolic process"/>
    <property type="evidence" value="ECO:0007669"/>
    <property type="project" value="InterPro"/>
</dbReference>
<reference evidence="6 7" key="1">
    <citation type="submission" date="2018-03" db="EMBL/GenBank/DDBJ databases">
        <title>Genomic Encyclopedia of Archaeal and Bacterial Type Strains, Phase II (KMG-II): from individual species to whole genera.</title>
        <authorList>
            <person name="Goeker M."/>
        </authorList>
    </citation>
    <scope>NUCLEOTIDE SEQUENCE [LARGE SCALE GENOMIC DNA]</scope>
    <source>
        <strain evidence="6 7">DSM 29328</strain>
    </source>
</reference>
<protein>
    <submittedName>
        <fullName evidence="6">Lysozyme</fullName>
    </submittedName>
</protein>
<dbReference type="SUPFAM" id="SSF51445">
    <property type="entry name" value="(Trans)glycosidases"/>
    <property type="match status" value="1"/>
</dbReference>
<organism evidence="6 7">
    <name type="scientific">Aliiruegeria haliotis</name>
    <dbReference type="NCBI Taxonomy" id="1280846"/>
    <lineage>
        <taxon>Bacteria</taxon>
        <taxon>Pseudomonadati</taxon>
        <taxon>Pseudomonadota</taxon>
        <taxon>Alphaproteobacteria</taxon>
        <taxon>Rhodobacterales</taxon>
        <taxon>Roseobacteraceae</taxon>
        <taxon>Aliiruegeria</taxon>
    </lineage>
</organism>